<keyword evidence="3" id="KW-1185">Reference proteome</keyword>
<accession>A0AA96LQI7</accession>
<keyword evidence="1" id="KW-0812">Transmembrane</keyword>
<keyword evidence="1" id="KW-1133">Transmembrane helix</keyword>
<protein>
    <submittedName>
        <fullName evidence="2">DUF2306 domain-containing protein</fullName>
    </submittedName>
</protein>
<dbReference type="RefSeq" id="WP_314802207.1">
    <property type="nucleotide sequence ID" value="NZ_CP130319.1"/>
</dbReference>
<evidence type="ECO:0000256" key="1">
    <source>
        <dbReference type="SAM" id="Phobius"/>
    </source>
</evidence>
<dbReference type="InterPro" id="IPR018750">
    <property type="entry name" value="DUF2306_membrane"/>
</dbReference>
<organism evidence="2 3">
    <name type="scientific">Paenibacillus roseopurpureus</name>
    <dbReference type="NCBI Taxonomy" id="2918901"/>
    <lineage>
        <taxon>Bacteria</taxon>
        <taxon>Bacillati</taxon>
        <taxon>Bacillota</taxon>
        <taxon>Bacilli</taxon>
        <taxon>Bacillales</taxon>
        <taxon>Paenibacillaceae</taxon>
        <taxon>Paenibacillus</taxon>
    </lineage>
</organism>
<gene>
    <name evidence="2" type="ORF">MJB10_04770</name>
</gene>
<dbReference type="KEGG" id="proo:MJB10_04770"/>
<name>A0AA96LQI7_9BACL</name>
<evidence type="ECO:0000313" key="2">
    <source>
        <dbReference type="EMBL" id="WNR45451.1"/>
    </source>
</evidence>
<dbReference type="AlphaFoldDB" id="A0AA96LQI7"/>
<feature type="transmembrane region" description="Helical" evidence="1">
    <location>
        <begin position="80"/>
        <end position="98"/>
    </location>
</feature>
<dbReference type="EMBL" id="CP130319">
    <property type="protein sequence ID" value="WNR45451.1"/>
    <property type="molecule type" value="Genomic_DNA"/>
</dbReference>
<dbReference type="Pfam" id="PF10067">
    <property type="entry name" value="DUF2306"/>
    <property type="match status" value="1"/>
</dbReference>
<keyword evidence="1" id="KW-0472">Membrane</keyword>
<proteinExistence type="predicted"/>
<sequence>MAFLALSLLWLITTWKGFRYAIKGQLPAHRIWMIRSYAVTLAATSARLIFPVCILLYALMHSFHLPEGGIEHMVVEILNVNVWISLLLNLLVVEWVLLRKGEGTRTK</sequence>
<feature type="transmembrane region" description="Helical" evidence="1">
    <location>
        <begin position="37"/>
        <end position="59"/>
    </location>
</feature>
<evidence type="ECO:0000313" key="3">
    <source>
        <dbReference type="Proteomes" id="UP001304650"/>
    </source>
</evidence>
<dbReference type="Proteomes" id="UP001304650">
    <property type="component" value="Chromosome"/>
</dbReference>
<reference evidence="2" key="1">
    <citation type="submission" date="2022-02" db="EMBL/GenBank/DDBJ databases">
        <title>Paenibacillus sp. MBLB1832 Whole Genome Shotgun Sequencing.</title>
        <authorList>
            <person name="Hwang C.Y."/>
            <person name="Cho E.-S."/>
            <person name="Seo M.-J."/>
        </authorList>
    </citation>
    <scope>NUCLEOTIDE SEQUENCE</scope>
    <source>
        <strain evidence="2">MBLB1832</strain>
    </source>
</reference>